<dbReference type="PANTHER" id="PTHR43205:SF7">
    <property type="entry name" value="PROSTAGLANDIN REDUCTASE 1"/>
    <property type="match status" value="1"/>
</dbReference>
<dbReference type="OrthoDB" id="809632at2759"/>
<dbReference type="InterPro" id="IPR041694">
    <property type="entry name" value="ADH_N_2"/>
</dbReference>
<dbReference type="InterPro" id="IPR045010">
    <property type="entry name" value="MDR_fam"/>
</dbReference>
<comment type="caution">
    <text evidence="3">The sequence shown here is derived from an EMBL/GenBank/DDBJ whole genome shotgun (WGS) entry which is preliminary data.</text>
</comment>
<accession>A0A8S0W4Z8</accession>
<reference evidence="3 4" key="1">
    <citation type="submission" date="2020-01" db="EMBL/GenBank/DDBJ databases">
        <authorList>
            <person name="Gupta K D."/>
        </authorList>
    </citation>
    <scope>NUCLEOTIDE SEQUENCE [LARGE SCALE GENOMIC DNA]</scope>
</reference>
<dbReference type="EMBL" id="CACVBS010000036">
    <property type="protein sequence ID" value="CAA7262724.1"/>
    <property type="molecule type" value="Genomic_DNA"/>
</dbReference>
<proteinExistence type="predicted"/>
<dbReference type="Pfam" id="PF16884">
    <property type="entry name" value="ADH_N_2"/>
    <property type="match status" value="1"/>
</dbReference>
<protein>
    <recommendedName>
        <fullName evidence="2">Enoyl reductase (ER) domain-containing protein</fullName>
    </recommendedName>
</protein>
<dbReference type="InterPro" id="IPR011032">
    <property type="entry name" value="GroES-like_sf"/>
</dbReference>
<dbReference type="Proteomes" id="UP000467700">
    <property type="component" value="Unassembled WGS sequence"/>
</dbReference>
<evidence type="ECO:0000313" key="4">
    <source>
        <dbReference type="Proteomes" id="UP000467700"/>
    </source>
</evidence>
<evidence type="ECO:0000313" key="3">
    <source>
        <dbReference type="EMBL" id="CAA7262724.1"/>
    </source>
</evidence>
<dbReference type="Gene3D" id="3.90.180.10">
    <property type="entry name" value="Medium-chain alcohol dehydrogenases, catalytic domain"/>
    <property type="match status" value="2"/>
</dbReference>
<dbReference type="CDD" id="cd05288">
    <property type="entry name" value="PGDH"/>
    <property type="match status" value="2"/>
</dbReference>
<dbReference type="InterPro" id="IPR036291">
    <property type="entry name" value="NAD(P)-bd_dom_sf"/>
</dbReference>
<feature type="domain" description="Enoyl reductase (ER)" evidence="2">
    <location>
        <begin position="585"/>
        <end position="878"/>
    </location>
</feature>
<dbReference type="PANTHER" id="PTHR43205">
    <property type="entry name" value="PROSTAGLANDIN REDUCTASE"/>
    <property type="match status" value="1"/>
</dbReference>
<evidence type="ECO:0000259" key="2">
    <source>
        <dbReference type="SMART" id="SM00829"/>
    </source>
</evidence>
<name>A0A8S0W4Z8_CYCAE</name>
<dbReference type="InterPro" id="IPR020843">
    <property type="entry name" value="ER"/>
</dbReference>
<sequence length="883" mass="96171">MRGLMGGAHPGAWKIGQLTGGFAVCLVVRSENPELKADDQVVGPIEHKHYAIRNDPQSFQVLENPCGLPWTTFLGVLGYPGKSAYAPWKECAHAMKGETVFVSAGASAVGSLVIQLAKADGLKVIASAGSDEKVAFMKELGADVTFNYKTMKTAEVLAKEGPIDIYWDNVGGETLEAALDNANNGARFIECGMISGYNTGGAPIRVCPLLYTLIPSSDPHFSPQNIMNVIAKSITMTGFLIFSLDAKYSAQFYADITPKVASDEIKHREHIYEGLEKVGEAILAVQKGENMGKAVVHVADDWSLCFISYPLASLKPHTLYTAARLAGNGFWADAWAPVRGDGCSRAFTHFFLQGIPSRAPLVSSTISLSLHRLFTPVPYLQRIWRPPEHIAGIIASETVRMKRPIIVTQTSKVCVATPGAFWDPFSRELVLSSTFLMRSRVIVALSPTQPYDAQCIRFANKYSESPLLRVSILPELKSCASDFNSYADQRTSTWHLIKATPINPNFCTPSDMSSIRAAAVLNHPKPAKPLIHSPLHPSLIKMAPVVNGRVIFNSIPEGFPVPGETVVYDTSESIDPETIPLNGGFLLKTLELSIDPYMRGRMRDSKIESYIPAFELGEPLSGYGVGVVLRSEYPGINPGDHLYGGLEHKEYTIRKDLNLLSVIENPYNIPWSAFVGVLGMPGTTAYIGWKEYSRAKKGEVAFVTTGAGPVGSLVIQLAKADGLKVIASAGSDAKVQFMKDLGADVAFNYKTTNVPEVLAKEGPIDIYWDNVGGKTLEAALDNAKIRARFIECGMITGYNTGHEPVRNLALIIGKTISLNGFLVFHLEAQYLEEFYRELTPKVASGEIKYREHVYNGLESAGEAILAVQKGENRAKAVVHVVDD</sequence>
<gene>
    <name evidence="3" type="ORF">AAE3_LOCUS4636</name>
</gene>
<keyword evidence="1" id="KW-0560">Oxidoreductase</keyword>
<dbReference type="SMART" id="SM00829">
    <property type="entry name" value="PKS_ER"/>
    <property type="match status" value="1"/>
</dbReference>
<evidence type="ECO:0000256" key="1">
    <source>
        <dbReference type="ARBA" id="ARBA00023002"/>
    </source>
</evidence>
<dbReference type="FunFam" id="3.40.50.720:FF:000121">
    <property type="entry name" value="Prostaglandin reductase 2"/>
    <property type="match status" value="1"/>
</dbReference>
<keyword evidence="4" id="KW-1185">Reference proteome</keyword>
<dbReference type="AlphaFoldDB" id="A0A8S0W4Z8"/>
<dbReference type="GO" id="GO:0016628">
    <property type="term" value="F:oxidoreductase activity, acting on the CH-CH group of donors, NAD or NADP as acceptor"/>
    <property type="evidence" value="ECO:0007669"/>
    <property type="project" value="InterPro"/>
</dbReference>
<dbReference type="SUPFAM" id="SSF51735">
    <property type="entry name" value="NAD(P)-binding Rossmann-fold domains"/>
    <property type="match status" value="2"/>
</dbReference>
<dbReference type="SUPFAM" id="SSF50129">
    <property type="entry name" value="GroES-like"/>
    <property type="match status" value="2"/>
</dbReference>
<dbReference type="InterPro" id="IPR013149">
    <property type="entry name" value="ADH-like_C"/>
</dbReference>
<dbReference type="Pfam" id="PF00107">
    <property type="entry name" value="ADH_zinc_N"/>
    <property type="match status" value="2"/>
</dbReference>
<dbReference type="Gene3D" id="3.40.50.720">
    <property type="entry name" value="NAD(P)-binding Rossmann-like Domain"/>
    <property type="match status" value="2"/>
</dbReference>
<organism evidence="3 4">
    <name type="scientific">Cyclocybe aegerita</name>
    <name type="common">Black poplar mushroom</name>
    <name type="synonym">Agrocybe aegerita</name>
    <dbReference type="NCBI Taxonomy" id="1973307"/>
    <lineage>
        <taxon>Eukaryota</taxon>
        <taxon>Fungi</taxon>
        <taxon>Dikarya</taxon>
        <taxon>Basidiomycota</taxon>
        <taxon>Agaricomycotina</taxon>
        <taxon>Agaricomycetes</taxon>
        <taxon>Agaricomycetidae</taxon>
        <taxon>Agaricales</taxon>
        <taxon>Agaricineae</taxon>
        <taxon>Bolbitiaceae</taxon>
        <taxon>Cyclocybe</taxon>
    </lineage>
</organism>